<feature type="transmembrane region" description="Helical" evidence="6">
    <location>
        <begin position="354"/>
        <end position="376"/>
    </location>
</feature>
<comment type="subcellular location">
    <subcellularLocation>
        <location evidence="1">Membrane</location>
        <topology evidence="1">Multi-pass membrane protein</topology>
    </subcellularLocation>
</comment>
<keyword evidence="8" id="KW-1185">Reference proteome</keyword>
<feature type="transmembrane region" description="Helical" evidence="6">
    <location>
        <begin position="382"/>
        <end position="406"/>
    </location>
</feature>
<comment type="caution">
    <text evidence="7">The sequence shown here is derived from an EMBL/GenBank/DDBJ whole genome shotgun (WGS) entry which is preliminary data.</text>
</comment>
<dbReference type="PANTHER" id="PTHR45649:SF14">
    <property type="entry name" value="GABA PERMEASE"/>
    <property type="match status" value="1"/>
</dbReference>
<proteinExistence type="predicted"/>
<evidence type="ECO:0000256" key="5">
    <source>
        <dbReference type="ARBA" id="ARBA00023136"/>
    </source>
</evidence>
<reference evidence="7 8" key="1">
    <citation type="journal article" date="2016" name="Sci. Rep.">
        <title>Insights into Adaptations to a Near-Obligate Nematode Endoparasitic Lifestyle from the Finished Genome of Drechmeria coniospora.</title>
        <authorList>
            <person name="Zhang L."/>
            <person name="Zhou Z."/>
            <person name="Guo Q."/>
            <person name="Fokkens L."/>
            <person name="Miskei M."/>
            <person name="Pocsi I."/>
            <person name="Zhang W."/>
            <person name="Chen M."/>
            <person name="Wang L."/>
            <person name="Sun Y."/>
            <person name="Donzelli B.G."/>
            <person name="Gibson D.M."/>
            <person name="Nelson D.R."/>
            <person name="Luo J.G."/>
            <person name="Rep M."/>
            <person name="Liu H."/>
            <person name="Yang S."/>
            <person name="Wang J."/>
            <person name="Krasnoff S.B."/>
            <person name="Xu Y."/>
            <person name="Molnar I."/>
            <person name="Lin M."/>
        </authorList>
    </citation>
    <scope>NUCLEOTIDE SEQUENCE [LARGE SCALE GENOMIC DNA]</scope>
    <source>
        <strain evidence="7 8">ARSEF 6962</strain>
    </source>
</reference>
<keyword evidence="5 6" id="KW-0472">Membrane</keyword>
<dbReference type="PANTHER" id="PTHR45649">
    <property type="entry name" value="AMINO-ACID PERMEASE BAT1"/>
    <property type="match status" value="1"/>
</dbReference>
<organism evidence="7 8">
    <name type="scientific">Drechmeria coniospora</name>
    <name type="common">Nematophagous fungus</name>
    <name type="synonym">Meria coniospora</name>
    <dbReference type="NCBI Taxonomy" id="98403"/>
    <lineage>
        <taxon>Eukaryota</taxon>
        <taxon>Fungi</taxon>
        <taxon>Dikarya</taxon>
        <taxon>Ascomycota</taxon>
        <taxon>Pezizomycotina</taxon>
        <taxon>Sordariomycetes</taxon>
        <taxon>Hypocreomycetidae</taxon>
        <taxon>Hypocreales</taxon>
        <taxon>Ophiocordycipitaceae</taxon>
        <taxon>Drechmeria</taxon>
    </lineage>
</organism>
<evidence type="ECO:0000313" key="7">
    <source>
        <dbReference type="EMBL" id="KYK60780.1"/>
    </source>
</evidence>
<evidence type="ECO:0000256" key="2">
    <source>
        <dbReference type="ARBA" id="ARBA00022448"/>
    </source>
</evidence>
<dbReference type="Gene3D" id="1.20.1740.10">
    <property type="entry name" value="Amino acid/polyamine transporter I"/>
    <property type="match status" value="1"/>
</dbReference>
<dbReference type="Pfam" id="PF13520">
    <property type="entry name" value="AA_permease_2"/>
    <property type="match status" value="1"/>
</dbReference>
<evidence type="ECO:0000313" key="8">
    <source>
        <dbReference type="Proteomes" id="UP000076580"/>
    </source>
</evidence>
<keyword evidence="3 6" id="KW-0812">Transmembrane</keyword>
<evidence type="ECO:0000256" key="1">
    <source>
        <dbReference type="ARBA" id="ARBA00004141"/>
    </source>
</evidence>
<dbReference type="STRING" id="98403.A0A151GUM6"/>
<keyword evidence="4 6" id="KW-1133">Transmembrane helix</keyword>
<feature type="transmembrane region" description="Helical" evidence="6">
    <location>
        <begin position="236"/>
        <end position="258"/>
    </location>
</feature>
<sequence length="499" mass="54129">MFRATKLAWLTEHISWPKWVPMLSWITGWINVAGWVGGNLANGPLLSPVHCSFSTDGPRGHQCLALEPARCWCHLRAPSGLQPRQSMPFASWLTHPQGYEPQRWHRFLIYVGLTLLSFLTNAFMNSLLPLVYRGALIWSLGGFALVSITVLARAAPNYSSAYFVFCHFINRTGCACLPSDTLVFADNVCQGPMALPGCSGYATLASSSLVGWADGIPKLLQGGLEIPNASVQGPKIMIVCVAIGTVTGVIFLIVLLFVSGNIEEVIDSTAGPLLQILIHATRSNVGAICLLMLPLVCLLFATLSVMTTSSRMIFAFARWVFECASDGAAIEELTDSRDGGLPASRFLARIHPRLGLPLNALILTSVVTVLFGLIFIGSTSAFNAIISASVVALDLSYAMPIAVNCLRGRTALPERSWVLPGWLGWTADTISLVYISLTTVLFLFPPVLPVTGTNMNYCIVAFALIIAISIAQWIVDGKKNFSGPRINVIREPEQTQHRK</sequence>
<evidence type="ECO:0000256" key="3">
    <source>
        <dbReference type="ARBA" id="ARBA00022692"/>
    </source>
</evidence>
<feature type="transmembrane region" description="Helical" evidence="6">
    <location>
        <begin position="418"/>
        <end position="442"/>
    </location>
</feature>
<dbReference type="GeneID" id="63714561"/>
<dbReference type="InterPro" id="IPR002293">
    <property type="entry name" value="AA/rel_permease1"/>
</dbReference>
<feature type="transmembrane region" description="Helical" evidence="6">
    <location>
        <begin position="130"/>
        <end position="152"/>
    </location>
</feature>
<dbReference type="Proteomes" id="UP000076580">
    <property type="component" value="Chromosome 01"/>
</dbReference>
<dbReference type="EMBL" id="LAYC01000001">
    <property type="protein sequence ID" value="KYK60780.1"/>
    <property type="molecule type" value="Genomic_DNA"/>
</dbReference>
<dbReference type="GO" id="GO:0022857">
    <property type="term" value="F:transmembrane transporter activity"/>
    <property type="evidence" value="ECO:0007669"/>
    <property type="project" value="InterPro"/>
</dbReference>
<accession>A0A151GUM6</accession>
<dbReference type="RefSeq" id="XP_040660132.1">
    <property type="nucleotide sequence ID" value="XM_040799249.1"/>
</dbReference>
<feature type="transmembrane region" description="Helical" evidence="6">
    <location>
        <begin position="285"/>
        <end position="306"/>
    </location>
</feature>
<dbReference type="GO" id="GO:0016020">
    <property type="term" value="C:membrane"/>
    <property type="evidence" value="ECO:0007669"/>
    <property type="project" value="UniProtKB-SubCell"/>
</dbReference>
<keyword evidence="2" id="KW-0813">Transport</keyword>
<feature type="transmembrane region" description="Helical" evidence="6">
    <location>
        <begin position="107"/>
        <end position="124"/>
    </location>
</feature>
<feature type="transmembrane region" description="Helical" evidence="6">
    <location>
        <begin position="454"/>
        <end position="475"/>
    </location>
</feature>
<dbReference type="InParanoid" id="A0A151GUM6"/>
<dbReference type="AlphaFoldDB" id="A0A151GUM6"/>
<evidence type="ECO:0000256" key="6">
    <source>
        <dbReference type="SAM" id="Phobius"/>
    </source>
</evidence>
<evidence type="ECO:0000256" key="4">
    <source>
        <dbReference type="ARBA" id="ARBA00022989"/>
    </source>
</evidence>
<gene>
    <name evidence="7" type="ORF">DCS_01918</name>
</gene>
<protein>
    <submittedName>
        <fullName evidence="7">Amino acid permease</fullName>
    </submittedName>
</protein>
<name>A0A151GUM6_DRECN</name>